<keyword evidence="2" id="KW-1185">Reference proteome</keyword>
<protein>
    <submittedName>
        <fullName evidence="1">Uncharacterized protein</fullName>
    </submittedName>
</protein>
<comment type="caution">
    <text evidence="1">The sequence shown here is derived from an EMBL/GenBank/DDBJ whole genome shotgun (WGS) entry which is preliminary data.</text>
</comment>
<evidence type="ECO:0000313" key="2">
    <source>
        <dbReference type="Proteomes" id="UP000295705"/>
    </source>
</evidence>
<dbReference type="AlphaFoldDB" id="A0A4R6V963"/>
<reference evidence="1 2" key="1">
    <citation type="submission" date="2019-03" db="EMBL/GenBank/DDBJ databases">
        <title>Genomic Encyclopedia of Type Strains, Phase IV (KMG-IV): sequencing the most valuable type-strain genomes for metagenomic binning, comparative biology and taxonomic classification.</title>
        <authorList>
            <person name="Goeker M."/>
        </authorList>
    </citation>
    <scope>NUCLEOTIDE SEQUENCE [LARGE SCALE GENOMIC DNA]</scope>
    <source>
        <strain evidence="1 2">DSM 45775</strain>
    </source>
</reference>
<accession>A0A4R6V963</accession>
<dbReference type="EMBL" id="SNYO01000005">
    <property type="protein sequence ID" value="TDQ55872.1"/>
    <property type="molecule type" value="Genomic_DNA"/>
</dbReference>
<sequence>MTASTTPESEADSALDTEIAELRQILDRLDGLTHQARTRLRRIEQHRNGVDARWIDRSLR</sequence>
<dbReference type="Proteomes" id="UP000295705">
    <property type="component" value="Unassembled WGS sequence"/>
</dbReference>
<proteinExistence type="predicted"/>
<name>A0A4R6V963_9PSEU</name>
<dbReference type="RefSeq" id="WP_133828015.1">
    <property type="nucleotide sequence ID" value="NZ_BAABHR010000037.1"/>
</dbReference>
<organism evidence="1 2">
    <name type="scientific">Actinomycetospora succinea</name>
    <dbReference type="NCBI Taxonomy" id="663603"/>
    <lineage>
        <taxon>Bacteria</taxon>
        <taxon>Bacillati</taxon>
        <taxon>Actinomycetota</taxon>
        <taxon>Actinomycetes</taxon>
        <taxon>Pseudonocardiales</taxon>
        <taxon>Pseudonocardiaceae</taxon>
        <taxon>Actinomycetospora</taxon>
    </lineage>
</organism>
<gene>
    <name evidence="1" type="ORF">EV188_105270</name>
</gene>
<evidence type="ECO:0000313" key="1">
    <source>
        <dbReference type="EMBL" id="TDQ55872.1"/>
    </source>
</evidence>